<keyword evidence="9" id="KW-1185">Reference proteome</keyword>
<comment type="cofactor">
    <cofactor evidence="1">
        <name>Fe(2+)</name>
        <dbReference type="ChEBI" id="CHEBI:29033"/>
    </cofactor>
</comment>
<comment type="similarity">
    <text evidence="2">Belongs to the TfdA dioxygenase family.</text>
</comment>
<gene>
    <name evidence="8" type="ORF">LACBIDRAFT_227808</name>
</gene>
<dbReference type="GeneID" id="6069204"/>
<evidence type="ECO:0000256" key="1">
    <source>
        <dbReference type="ARBA" id="ARBA00001954"/>
    </source>
</evidence>
<name>B0CNP2_LACBS</name>
<evidence type="ECO:0000256" key="4">
    <source>
        <dbReference type="ARBA" id="ARBA00022964"/>
    </source>
</evidence>
<dbReference type="InParanoid" id="B0CNP2"/>
<dbReference type="AlphaFoldDB" id="B0CNP2"/>
<protein>
    <submittedName>
        <fullName evidence="8">Predicted protein</fullName>
    </submittedName>
</protein>
<evidence type="ECO:0000256" key="3">
    <source>
        <dbReference type="ARBA" id="ARBA00022723"/>
    </source>
</evidence>
<dbReference type="PANTHER" id="PTHR43779:SF2">
    <property type="entry name" value="ALPHA-KETOGLUTARATE-DEPENDENT XANTHINE DIOXYGENASE XAN1"/>
    <property type="match status" value="1"/>
</dbReference>
<dbReference type="InterPro" id="IPR051178">
    <property type="entry name" value="TfdA_dioxygenase"/>
</dbReference>
<evidence type="ECO:0000313" key="8">
    <source>
        <dbReference type="EMBL" id="EDR15970.1"/>
    </source>
</evidence>
<keyword evidence="6" id="KW-0408">Iron</keyword>
<dbReference type="Pfam" id="PF02668">
    <property type="entry name" value="TauD"/>
    <property type="match status" value="1"/>
</dbReference>
<dbReference type="GO" id="GO:0046872">
    <property type="term" value="F:metal ion binding"/>
    <property type="evidence" value="ECO:0007669"/>
    <property type="project" value="UniProtKB-KW"/>
</dbReference>
<dbReference type="KEGG" id="lbc:LACBIDRAFT_227808"/>
<dbReference type="GO" id="GO:0051213">
    <property type="term" value="F:dioxygenase activity"/>
    <property type="evidence" value="ECO:0007669"/>
    <property type="project" value="UniProtKB-KW"/>
</dbReference>
<accession>B0CNP2</accession>
<dbReference type="EMBL" id="DS547091">
    <property type="protein sequence ID" value="EDR15970.1"/>
    <property type="molecule type" value="Genomic_DNA"/>
</dbReference>
<keyword evidence="5" id="KW-0560">Oxidoreductase</keyword>
<dbReference type="FunCoup" id="B0CNP2">
    <property type="interactions" value="1"/>
</dbReference>
<evidence type="ECO:0000313" key="9">
    <source>
        <dbReference type="Proteomes" id="UP000001194"/>
    </source>
</evidence>
<sequence>MTINLVPLTLPASVDQKKFVDFGREVKGVHPGNLSAEEFKEVEEALYKHDLLLFRDINLSLEEQLALVKAFDPQAENYTHEADALKRGVIGAYVNTIPRVPQVQVIGHGTIHDHEGIPEVTLLHGHHANSHKTRVSVEDENGSPAVTRFFRWHMDAALYELSPPKATALYAVRVPDGPTQTVRYDDGSGDELNVTLGTTAFASGKVMFDILPKELKSLAVRAKARYAPHPFEWMAAAKGVSTGLGLESEGFEKPLETLMSWDEEKVKVYPLVWKNPVTGSLHLQVHPCAISEIYIEPVPESCQVANNFGTLYPDGGHITDLREVRELVYSMQRPGIAPNLVYPHPWEANDLVIFNNRGLIHTDVGLFKPDQVRIFHQCGLAGSDEPAGLSEEDKLKWVGCQ</sequence>
<dbReference type="RefSeq" id="XP_001874178.1">
    <property type="nucleotide sequence ID" value="XM_001874143.1"/>
</dbReference>
<dbReference type="Proteomes" id="UP000001194">
    <property type="component" value="Unassembled WGS sequence"/>
</dbReference>
<dbReference type="PANTHER" id="PTHR43779">
    <property type="entry name" value="DIOXYGENASE RV0097-RELATED"/>
    <property type="match status" value="1"/>
</dbReference>
<proteinExistence type="inferred from homology"/>
<reference evidence="8 9" key="1">
    <citation type="journal article" date="2008" name="Nature">
        <title>The genome of Laccaria bicolor provides insights into mycorrhizal symbiosis.</title>
        <authorList>
            <person name="Martin F."/>
            <person name="Aerts A."/>
            <person name="Ahren D."/>
            <person name="Brun A."/>
            <person name="Danchin E.G.J."/>
            <person name="Duchaussoy F."/>
            <person name="Gibon J."/>
            <person name="Kohler A."/>
            <person name="Lindquist E."/>
            <person name="Pereda V."/>
            <person name="Salamov A."/>
            <person name="Shapiro H.J."/>
            <person name="Wuyts J."/>
            <person name="Blaudez D."/>
            <person name="Buee M."/>
            <person name="Brokstein P."/>
            <person name="Canbaeck B."/>
            <person name="Cohen D."/>
            <person name="Courty P.E."/>
            <person name="Coutinho P.M."/>
            <person name="Delaruelle C."/>
            <person name="Detter J.C."/>
            <person name="Deveau A."/>
            <person name="DiFazio S."/>
            <person name="Duplessis S."/>
            <person name="Fraissinet-Tachet L."/>
            <person name="Lucic E."/>
            <person name="Frey-Klett P."/>
            <person name="Fourrey C."/>
            <person name="Feussner I."/>
            <person name="Gay G."/>
            <person name="Grimwood J."/>
            <person name="Hoegger P.J."/>
            <person name="Jain P."/>
            <person name="Kilaru S."/>
            <person name="Labbe J."/>
            <person name="Lin Y.C."/>
            <person name="Legue V."/>
            <person name="Le Tacon F."/>
            <person name="Marmeisse R."/>
            <person name="Melayah D."/>
            <person name="Montanini B."/>
            <person name="Muratet M."/>
            <person name="Nehls U."/>
            <person name="Niculita-Hirzel H."/>
            <person name="Oudot-Le Secq M.P."/>
            <person name="Peter M."/>
            <person name="Quesneville H."/>
            <person name="Rajashekar B."/>
            <person name="Reich M."/>
            <person name="Rouhier N."/>
            <person name="Schmutz J."/>
            <person name="Yin T."/>
            <person name="Chalot M."/>
            <person name="Henrissat B."/>
            <person name="Kuees U."/>
            <person name="Lucas S."/>
            <person name="Van de Peer Y."/>
            <person name="Podila G.K."/>
            <person name="Polle A."/>
            <person name="Pukkila P.J."/>
            <person name="Richardson P.M."/>
            <person name="Rouze P."/>
            <person name="Sanders I.R."/>
            <person name="Stajich J.E."/>
            <person name="Tunlid A."/>
            <person name="Tuskan G."/>
            <person name="Grigoriev I.V."/>
        </authorList>
    </citation>
    <scope>NUCLEOTIDE SEQUENCE [LARGE SCALE GENOMIC DNA]</scope>
    <source>
        <strain evidence="9">S238N-H82 / ATCC MYA-4686</strain>
    </source>
</reference>
<dbReference type="Gene3D" id="3.60.130.10">
    <property type="entry name" value="Clavaminate synthase-like"/>
    <property type="match status" value="1"/>
</dbReference>
<feature type="domain" description="TauD/TfdA-like" evidence="7">
    <location>
        <begin position="22"/>
        <end position="377"/>
    </location>
</feature>
<keyword evidence="3" id="KW-0479">Metal-binding</keyword>
<evidence type="ECO:0000259" key="7">
    <source>
        <dbReference type="Pfam" id="PF02668"/>
    </source>
</evidence>
<dbReference type="SUPFAM" id="SSF51197">
    <property type="entry name" value="Clavaminate synthase-like"/>
    <property type="match status" value="1"/>
</dbReference>
<evidence type="ECO:0000256" key="2">
    <source>
        <dbReference type="ARBA" id="ARBA00005896"/>
    </source>
</evidence>
<dbReference type="HOGENOM" id="CLU_046574_1_0_1"/>
<dbReference type="OrthoDB" id="93019at2759"/>
<organism evidence="9">
    <name type="scientific">Laccaria bicolor (strain S238N-H82 / ATCC MYA-4686)</name>
    <name type="common">Bicoloured deceiver</name>
    <name type="synonym">Laccaria laccata var. bicolor</name>
    <dbReference type="NCBI Taxonomy" id="486041"/>
    <lineage>
        <taxon>Eukaryota</taxon>
        <taxon>Fungi</taxon>
        <taxon>Dikarya</taxon>
        <taxon>Basidiomycota</taxon>
        <taxon>Agaricomycotina</taxon>
        <taxon>Agaricomycetes</taxon>
        <taxon>Agaricomycetidae</taxon>
        <taxon>Agaricales</taxon>
        <taxon>Agaricineae</taxon>
        <taxon>Hydnangiaceae</taxon>
        <taxon>Laccaria</taxon>
    </lineage>
</organism>
<dbReference type="InterPro" id="IPR042098">
    <property type="entry name" value="TauD-like_sf"/>
</dbReference>
<keyword evidence="4" id="KW-0223">Dioxygenase</keyword>
<evidence type="ECO:0000256" key="5">
    <source>
        <dbReference type="ARBA" id="ARBA00023002"/>
    </source>
</evidence>
<evidence type="ECO:0000256" key="6">
    <source>
        <dbReference type="ARBA" id="ARBA00023004"/>
    </source>
</evidence>
<dbReference type="InterPro" id="IPR003819">
    <property type="entry name" value="TauD/TfdA-like"/>
</dbReference>